<comment type="similarity">
    <text evidence="5">Belongs to the FtsP family.</text>
</comment>
<dbReference type="PROSITE" id="PS51318">
    <property type="entry name" value="TAT"/>
    <property type="match status" value="1"/>
</dbReference>
<evidence type="ECO:0000313" key="8">
    <source>
        <dbReference type="EMBL" id="TCV85328.1"/>
    </source>
</evidence>
<dbReference type="EMBL" id="SMCP01000009">
    <property type="protein sequence ID" value="TCV85328.1"/>
    <property type="molecule type" value="Genomic_DNA"/>
</dbReference>
<feature type="signal peptide" evidence="6">
    <location>
        <begin position="1"/>
        <end position="28"/>
    </location>
</feature>
<dbReference type="GO" id="GO:0030288">
    <property type="term" value="C:outer membrane-bounded periplasmic space"/>
    <property type="evidence" value="ECO:0007669"/>
    <property type="project" value="UniProtKB-UniRule"/>
</dbReference>
<keyword evidence="4 5" id="KW-0131">Cell cycle</keyword>
<keyword evidence="11" id="KW-1185">Reference proteome</keyword>
<dbReference type="Pfam" id="PF07732">
    <property type="entry name" value="Cu-oxidase_3"/>
    <property type="match status" value="1"/>
</dbReference>
<reference evidence="9 11" key="2">
    <citation type="submission" date="2019-05" db="EMBL/GenBank/DDBJ databases">
        <title>Pasteurellaceae isolates from reptiles.</title>
        <authorList>
            <person name="Bojesen A.M."/>
            <person name="Lund E."/>
        </authorList>
    </citation>
    <scope>NUCLEOTIDE SEQUENCE [LARGE SCALE GENOMIC DNA]</scope>
    <source>
        <strain evidence="9 11">ELNT2x</strain>
    </source>
</reference>
<dbReference type="InterPro" id="IPR008972">
    <property type="entry name" value="Cupredoxin"/>
</dbReference>
<dbReference type="HAMAP" id="MF_00915">
    <property type="entry name" value="FtsP"/>
    <property type="match status" value="1"/>
</dbReference>
<comment type="caution">
    <text evidence="8">The sequence shown here is derived from an EMBL/GenBank/DDBJ whole genome shotgun (WGS) entry which is preliminary data.</text>
</comment>
<dbReference type="GO" id="GO:0032153">
    <property type="term" value="C:cell division site"/>
    <property type="evidence" value="ECO:0007669"/>
    <property type="project" value="UniProtKB-UniRule"/>
</dbReference>
<accession>A0A4R3Y3K7</accession>
<evidence type="ECO:0000259" key="7">
    <source>
        <dbReference type="Pfam" id="PF07732"/>
    </source>
</evidence>
<dbReference type="Gene3D" id="2.60.40.420">
    <property type="entry name" value="Cupredoxins - blue copper proteins"/>
    <property type="match status" value="3"/>
</dbReference>
<gene>
    <name evidence="5" type="primary">ftsP</name>
    <name evidence="8" type="ORF">EDC16_109107</name>
    <name evidence="9" type="ORF">FHQ21_05295</name>
</gene>
<keyword evidence="3 5" id="KW-0574">Periplasm</keyword>
<keyword evidence="2 6" id="KW-0732">Signal</keyword>
<dbReference type="GO" id="GO:0005507">
    <property type="term" value="F:copper ion binding"/>
    <property type="evidence" value="ECO:0007669"/>
    <property type="project" value="InterPro"/>
</dbReference>
<protein>
    <recommendedName>
        <fullName evidence="5">Cell division protein FtsP</fullName>
    </recommendedName>
</protein>
<dbReference type="InterPro" id="IPR026589">
    <property type="entry name" value="FtsP"/>
</dbReference>
<comment type="subcellular location">
    <subcellularLocation>
        <location evidence="5">Periplasm</location>
    </subcellularLocation>
    <text evidence="5">Localizes to the division septum.</text>
</comment>
<keyword evidence="1 5" id="KW-0132">Cell division</keyword>
<dbReference type="Proteomes" id="UP000305526">
    <property type="component" value="Unassembled WGS sequence"/>
</dbReference>
<dbReference type="EMBL" id="VDGV01000039">
    <property type="protein sequence ID" value="TNG92163.1"/>
    <property type="molecule type" value="Genomic_DNA"/>
</dbReference>
<sequence length="467" mass="51910">MQSDLSRRRLLKNTTLLGVSAVLPTAYASGTQLLPIPPLLDVGRGRPILLSMGSSKKAFIDAKKVEVWGFNGLYLGPTIRCKQGDFVRLNYSNQLSQRVSISLQGLQVNAELLGGVGRQFDSSTGWSPIVPITQSAATCWYHADTLAHSAYQVYRGLSGMWWIDDEESRKAKLPNKYGVNDIPLILQDVRLNSQGEQLFNPNQRQFLGNRLLVNGAEAPYLNVARGWVRLRLLNASLSRGYNLNLDDGRSIWVLAGGLGFLPQPREVRSLFLAPGERAEILIDLNEGGNVALISGEKRGFFDKMTSWFADENELIDNTVLALRPDGLLSAFEQKIDFQRQEQISTDVVVTQQRSFMLDVENALINQQKFDPRRVDVNAALGSYERWHLSATAPIGFSLQGAKFLLESFNGQAIDASQLTWRDTVWVNGNISILVKFDQTSSNNYPFTFGSSDLMLADKGCMGMLVVQ</sequence>
<dbReference type="InterPro" id="IPR045087">
    <property type="entry name" value="Cu-oxidase_fam"/>
</dbReference>
<dbReference type="InterPro" id="IPR011707">
    <property type="entry name" value="Cu-oxidase-like_N"/>
</dbReference>
<evidence type="ECO:0000313" key="9">
    <source>
        <dbReference type="EMBL" id="TNG92163.1"/>
    </source>
</evidence>
<dbReference type="GO" id="GO:0043093">
    <property type="term" value="P:FtsZ-dependent cytokinesis"/>
    <property type="evidence" value="ECO:0007669"/>
    <property type="project" value="UniProtKB-UniRule"/>
</dbReference>
<proteinExistence type="inferred from homology"/>
<evidence type="ECO:0000256" key="3">
    <source>
        <dbReference type="ARBA" id="ARBA00022764"/>
    </source>
</evidence>
<evidence type="ECO:0000256" key="6">
    <source>
        <dbReference type="SAM" id="SignalP"/>
    </source>
</evidence>
<evidence type="ECO:0000256" key="4">
    <source>
        <dbReference type="ARBA" id="ARBA00023306"/>
    </source>
</evidence>
<feature type="domain" description="Plastocyanin-like" evidence="7">
    <location>
        <begin position="60"/>
        <end position="167"/>
    </location>
</feature>
<evidence type="ECO:0000313" key="11">
    <source>
        <dbReference type="Proteomes" id="UP000305526"/>
    </source>
</evidence>
<comment type="function">
    <text evidence="5">Cell division protein that is required for growth during stress conditions. May be involved in protecting or stabilizing the divisomal assembly under conditions of stress.</text>
</comment>
<evidence type="ECO:0000313" key="10">
    <source>
        <dbReference type="Proteomes" id="UP000294619"/>
    </source>
</evidence>
<dbReference type="Proteomes" id="UP000294619">
    <property type="component" value="Unassembled WGS sequence"/>
</dbReference>
<dbReference type="PANTHER" id="PTHR48267">
    <property type="entry name" value="CUPREDOXIN SUPERFAMILY PROTEIN"/>
    <property type="match status" value="1"/>
</dbReference>
<reference evidence="8 10" key="1">
    <citation type="submission" date="2019-03" db="EMBL/GenBank/DDBJ databases">
        <title>Genomic Encyclopedia of Type Strains, Phase IV (KMG-IV): sequencing the most valuable type-strain genomes for metagenomic binning, comparative biology and taxonomic classification.</title>
        <authorList>
            <person name="Goeker M."/>
        </authorList>
    </citation>
    <scope>NUCLEOTIDE SEQUENCE [LARGE SCALE GENOMIC DNA]</scope>
    <source>
        <strain evidence="8 10">DSM 28140</strain>
    </source>
</reference>
<evidence type="ECO:0000256" key="5">
    <source>
        <dbReference type="HAMAP-Rule" id="MF_00915"/>
    </source>
</evidence>
<dbReference type="CDD" id="cd13867">
    <property type="entry name" value="CuRO_2_CueO_FtsP"/>
    <property type="match status" value="1"/>
</dbReference>
<name>A0A4R3Y3K7_9PAST</name>
<evidence type="ECO:0000256" key="2">
    <source>
        <dbReference type="ARBA" id="ARBA00022729"/>
    </source>
</evidence>
<evidence type="ECO:0000256" key="1">
    <source>
        <dbReference type="ARBA" id="ARBA00022618"/>
    </source>
</evidence>
<dbReference type="SUPFAM" id="SSF49503">
    <property type="entry name" value="Cupredoxins"/>
    <property type="match status" value="3"/>
</dbReference>
<dbReference type="PANTHER" id="PTHR48267:SF1">
    <property type="entry name" value="BILIRUBIN OXIDASE"/>
    <property type="match status" value="1"/>
</dbReference>
<dbReference type="InterPro" id="IPR006311">
    <property type="entry name" value="TAT_signal"/>
</dbReference>
<feature type="chain" id="PRO_5020644077" description="Cell division protein FtsP" evidence="6">
    <location>
        <begin position="29"/>
        <end position="467"/>
    </location>
</feature>
<dbReference type="AlphaFoldDB" id="A0A4R3Y3K7"/>
<organism evidence="8 10">
    <name type="scientific">Testudinibacter aquarius</name>
    <dbReference type="NCBI Taxonomy" id="1524974"/>
    <lineage>
        <taxon>Bacteria</taxon>
        <taxon>Pseudomonadati</taxon>
        <taxon>Pseudomonadota</taxon>
        <taxon>Gammaproteobacteria</taxon>
        <taxon>Pasteurellales</taxon>
        <taxon>Pasteurellaceae</taxon>
        <taxon>Testudinibacter</taxon>
    </lineage>
</organism>